<feature type="domain" description="Sensor histidine kinase NatK-like C-terminal" evidence="2">
    <location>
        <begin position="319"/>
        <end position="421"/>
    </location>
</feature>
<sequence length="422" mass="48515">MITILTVFSNILQFIVGYIFYKIISCCLERKKPKIFFFIIWGGLSIVSTFAILAGDPVNITIVAILFLLINFLLFKGKPLIKLAMAVILFPIATGLNFLHNAIGSFFFFRHYTETDTIENLIFSVNTYLFVVLFWYVFYYYSKKSLIKMKELLDNRTWTIMIIICLAPFAGIFTCVYFTPSETYKVWPCVIACIITSSCSIRLASNLADGIYADMEKKNLKLQKNYYEILEKNQTKIRELRHDMNNHLTIIGLLLKNKNNKEALEYFETLSVSLEAPNRRFCKNKVVNAVLNIKYNQLSELKTDIFFNISIDSVIIDNISLCSIFTNTLDNAIEAIRKIPDKTKRRISLKARCSDSGYFSYEIINTKVNPIHQQKGRFLTDKNNSKHHGIGLSSIQSIVSRYGGTIDISYTDAEFKVIILIK</sequence>
<feature type="transmembrane region" description="Helical" evidence="1">
    <location>
        <begin position="6"/>
        <end position="23"/>
    </location>
</feature>
<dbReference type="CDD" id="cd16935">
    <property type="entry name" value="HATPase_AgrC-ComD-like"/>
    <property type="match status" value="1"/>
</dbReference>
<feature type="transmembrane region" description="Helical" evidence="1">
    <location>
        <begin position="35"/>
        <end position="52"/>
    </location>
</feature>
<dbReference type="SUPFAM" id="SSF55874">
    <property type="entry name" value="ATPase domain of HSP90 chaperone/DNA topoisomerase II/histidine kinase"/>
    <property type="match status" value="1"/>
</dbReference>
<protein>
    <submittedName>
        <fullName evidence="3">Sensor histidine kinase</fullName>
    </submittedName>
</protein>
<accession>A0A926E846</accession>
<feature type="transmembrane region" description="Helical" evidence="1">
    <location>
        <begin position="87"/>
        <end position="109"/>
    </location>
</feature>
<evidence type="ECO:0000259" key="2">
    <source>
        <dbReference type="Pfam" id="PF14501"/>
    </source>
</evidence>
<dbReference type="InterPro" id="IPR036890">
    <property type="entry name" value="HATPase_C_sf"/>
</dbReference>
<evidence type="ECO:0000313" key="4">
    <source>
        <dbReference type="Proteomes" id="UP000610862"/>
    </source>
</evidence>
<evidence type="ECO:0000313" key="3">
    <source>
        <dbReference type="EMBL" id="MBC8567296.1"/>
    </source>
</evidence>
<keyword evidence="4" id="KW-1185">Reference proteome</keyword>
<evidence type="ECO:0000256" key="1">
    <source>
        <dbReference type="SAM" id="Phobius"/>
    </source>
</evidence>
<dbReference type="Proteomes" id="UP000610862">
    <property type="component" value="Unassembled WGS sequence"/>
</dbReference>
<dbReference type="Gene3D" id="3.30.565.10">
    <property type="entry name" value="Histidine kinase-like ATPase, C-terminal domain"/>
    <property type="match status" value="1"/>
</dbReference>
<dbReference type="InterPro" id="IPR032834">
    <property type="entry name" value="NatK-like_C"/>
</dbReference>
<keyword evidence="1" id="KW-1133">Transmembrane helix</keyword>
<feature type="transmembrane region" description="Helical" evidence="1">
    <location>
        <begin position="58"/>
        <end position="75"/>
    </location>
</feature>
<dbReference type="GO" id="GO:0016301">
    <property type="term" value="F:kinase activity"/>
    <property type="evidence" value="ECO:0007669"/>
    <property type="project" value="UniProtKB-KW"/>
</dbReference>
<dbReference type="RefSeq" id="WP_177269900.1">
    <property type="nucleotide sequence ID" value="NZ_JACRTA010000001.1"/>
</dbReference>
<dbReference type="Pfam" id="PF14501">
    <property type="entry name" value="HATPase_c_5"/>
    <property type="match status" value="1"/>
</dbReference>
<feature type="transmembrane region" description="Helical" evidence="1">
    <location>
        <begin position="160"/>
        <end position="179"/>
    </location>
</feature>
<dbReference type="PANTHER" id="PTHR40448:SF1">
    <property type="entry name" value="TWO-COMPONENT SENSOR HISTIDINE KINASE"/>
    <property type="match status" value="1"/>
</dbReference>
<dbReference type="AlphaFoldDB" id="A0A926E846"/>
<proteinExistence type="predicted"/>
<dbReference type="EMBL" id="JACRTA010000001">
    <property type="protein sequence ID" value="MBC8567296.1"/>
    <property type="molecule type" value="Genomic_DNA"/>
</dbReference>
<keyword evidence="3" id="KW-0808">Transferase</keyword>
<keyword evidence="1" id="KW-0812">Transmembrane</keyword>
<keyword evidence="1" id="KW-0472">Membrane</keyword>
<dbReference type="GO" id="GO:0042802">
    <property type="term" value="F:identical protein binding"/>
    <property type="evidence" value="ECO:0007669"/>
    <property type="project" value="TreeGrafter"/>
</dbReference>
<feature type="transmembrane region" description="Helical" evidence="1">
    <location>
        <begin position="121"/>
        <end position="139"/>
    </location>
</feature>
<keyword evidence="3" id="KW-0418">Kinase</keyword>
<comment type="caution">
    <text evidence="3">The sequence shown here is derived from an EMBL/GenBank/DDBJ whole genome shotgun (WGS) entry which is preliminary data.</text>
</comment>
<name>A0A926E846_9FIRM</name>
<organism evidence="3 4">
    <name type="scientific">Lentihominibacter hominis</name>
    <dbReference type="NCBI Taxonomy" id="2763645"/>
    <lineage>
        <taxon>Bacteria</taxon>
        <taxon>Bacillati</taxon>
        <taxon>Bacillota</taxon>
        <taxon>Clostridia</taxon>
        <taxon>Peptostreptococcales</taxon>
        <taxon>Anaerovoracaceae</taxon>
        <taxon>Lentihominibacter</taxon>
    </lineage>
</organism>
<gene>
    <name evidence="3" type="ORF">H8692_00770</name>
</gene>
<dbReference type="PANTHER" id="PTHR40448">
    <property type="entry name" value="TWO-COMPONENT SENSOR HISTIDINE KINASE"/>
    <property type="match status" value="1"/>
</dbReference>
<reference evidence="3" key="1">
    <citation type="submission" date="2020-08" db="EMBL/GenBank/DDBJ databases">
        <title>Genome public.</title>
        <authorList>
            <person name="Liu C."/>
            <person name="Sun Q."/>
        </authorList>
    </citation>
    <scope>NUCLEOTIDE SEQUENCE</scope>
    <source>
        <strain evidence="3">NSJ-24</strain>
    </source>
</reference>